<keyword evidence="1" id="KW-0472">Membrane</keyword>
<dbReference type="InParanoid" id="A0A067QVC6"/>
<sequence>MRIIPRRGPRRDWRRELNFDFRNRKLPPMSCKKEQSLSRAADGLFFQLTKTSSPPPQKCATDSHSEFVLLFQFWKWQSFKIVFSVVVLWVTTSCGAYVVASASKERTATIFTAVKISDFKYCVVNVMLRFTKAHQSFLF</sequence>
<dbReference type="Proteomes" id="UP000027135">
    <property type="component" value="Unassembled WGS sequence"/>
</dbReference>
<reference evidence="2 3" key="1">
    <citation type="journal article" date="2014" name="Nat. Commun.">
        <title>Molecular traces of alternative social organization in a termite genome.</title>
        <authorList>
            <person name="Terrapon N."/>
            <person name="Li C."/>
            <person name="Robertson H.M."/>
            <person name="Ji L."/>
            <person name="Meng X."/>
            <person name="Booth W."/>
            <person name="Chen Z."/>
            <person name="Childers C.P."/>
            <person name="Glastad K.M."/>
            <person name="Gokhale K."/>
            <person name="Gowin J."/>
            <person name="Gronenberg W."/>
            <person name="Hermansen R.A."/>
            <person name="Hu H."/>
            <person name="Hunt B.G."/>
            <person name="Huylmans A.K."/>
            <person name="Khalil S.M."/>
            <person name="Mitchell R.D."/>
            <person name="Munoz-Torres M.C."/>
            <person name="Mustard J.A."/>
            <person name="Pan H."/>
            <person name="Reese J.T."/>
            <person name="Scharf M.E."/>
            <person name="Sun F."/>
            <person name="Vogel H."/>
            <person name="Xiao J."/>
            <person name="Yang W."/>
            <person name="Yang Z."/>
            <person name="Yang Z."/>
            <person name="Zhou J."/>
            <person name="Zhu J."/>
            <person name="Brent C.S."/>
            <person name="Elsik C.G."/>
            <person name="Goodisman M.A."/>
            <person name="Liberles D.A."/>
            <person name="Roe R.M."/>
            <person name="Vargo E.L."/>
            <person name="Vilcinskas A."/>
            <person name="Wang J."/>
            <person name="Bornberg-Bauer E."/>
            <person name="Korb J."/>
            <person name="Zhang G."/>
            <person name="Liebig J."/>
        </authorList>
    </citation>
    <scope>NUCLEOTIDE SEQUENCE [LARGE SCALE GENOMIC DNA]</scope>
    <source>
        <tissue evidence="2">Whole organism</tissue>
    </source>
</reference>
<gene>
    <name evidence="2" type="ORF">L798_12165</name>
</gene>
<feature type="transmembrane region" description="Helical" evidence="1">
    <location>
        <begin position="81"/>
        <end position="100"/>
    </location>
</feature>
<accession>A0A067QVC6</accession>
<protein>
    <submittedName>
        <fullName evidence="2">Uncharacterized protein</fullName>
    </submittedName>
</protein>
<name>A0A067QVC6_ZOONE</name>
<organism evidence="2 3">
    <name type="scientific">Zootermopsis nevadensis</name>
    <name type="common">Dampwood termite</name>
    <dbReference type="NCBI Taxonomy" id="136037"/>
    <lineage>
        <taxon>Eukaryota</taxon>
        <taxon>Metazoa</taxon>
        <taxon>Ecdysozoa</taxon>
        <taxon>Arthropoda</taxon>
        <taxon>Hexapoda</taxon>
        <taxon>Insecta</taxon>
        <taxon>Pterygota</taxon>
        <taxon>Neoptera</taxon>
        <taxon>Polyneoptera</taxon>
        <taxon>Dictyoptera</taxon>
        <taxon>Blattodea</taxon>
        <taxon>Blattoidea</taxon>
        <taxon>Termitoidae</taxon>
        <taxon>Termopsidae</taxon>
        <taxon>Zootermopsis</taxon>
    </lineage>
</organism>
<keyword evidence="3" id="KW-1185">Reference proteome</keyword>
<dbReference type="EMBL" id="KK852907">
    <property type="protein sequence ID" value="KDR13992.1"/>
    <property type="molecule type" value="Genomic_DNA"/>
</dbReference>
<dbReference type="AlphaFoldDB" id="A0A067QVC6"/>
<evidence type="ECO:0000313" key="3">
    <source>
        <dbReference type="Proteomes" id="UP000027135"/>
    </source>
</evidence>
<evidence type="ECO:0000313" key="2">
    <source>
        <dbReference type="EMBL" id="KDR13992.1"/>
    </source>
</evidence>
<keyword evidence="1" id="KW-1133">Transmembrane helix</keyword>
<keyword evidence="1" id="KW-0812">Transmembrane</keyword>
<proteinExistence type="predicted"/>
<evidence type="ECO:0000256" key="1">
    <source>
        <dbReference type="SAM" id="Phobius"/>
    </source>
</evidence>